<feature type="transmembrane region" description="Helical" evidence="1">
    <location>
        <begin position="122"/>
        <end position="138"/>
    </location>
</feature>
<dbReference type="InterPro" id="IPR000620">
    <property type="entry name" value="EamA_dom"/>
</dbReference>
<dbReference type="Proteomes" id="UP000077875">
    <property type="component" value="Chromosome"/>
</dbReference>
<dbReference type="AlphaFoldDB" id="A0A172YCD1"/>
<feature type="transmembrane region" description="Helical" evidence="1">
    <location>
        <begin position="33"/>
        <end position="53"/>
    </location>
</feature>
<organism evidence="3 4">
    <name type="scientific">Halotalea alkalilenta</name>
    <dbReference type="NCBI Taxonomy" id="376489"/>
    <lineage>
        <taxon>Bacteria</taxon>
        <taxon>Pseudomonadati</taxon>
        <taxon>Pseudomonadota</taxon>
        <taxon>Gammaproteobacteria</taxon>
        <taxon>Oceanospirillales</taxon>
        <taxon>Halomonadaceae</taxon>
        <taxon>Halotalea</taxon>
    </lineage>
</organism>
<dbReference type="EMBL" id="CP015243">
    <property type="protein sequence ID" value="ANF56893.1"/>
    <property type="molecule type" value="Genomic_DNA"/>
</dbReference>
<feature type="transmembrane region" description="Helical" evidence="1">
    <location>
        <begin position="144"/>
        <end position="161"/>
    </location>
</feature>
<sequence>MSSTGKGILAMCGGVFCMAAGDAVTKGLGADHSAVQIVFFRSLVSLPLVVLIAHRFGGIHKLSTRRPGVHLLRGLFATGSVYCFVIGLGMLPLADLTAIGFVAPLLVTLLSWPLLGERVATIPLVAVLLGFIGVLVVARPSGGLEPGVLVVLCAAACYAMTMITTRRYGLREYLWAMVFYALLMPFLVSLVLLPFFWTTPSLYALPGFALSGVLGIGAMLLLTLAFRQAPAALAAPFDYTALIWAVLFGWLFWNEVPDLIALGGAVLIIGSGLLVAYHDRRTSLKRRPSSSLPGRERA</sequence>
<proteinExistence type="predicted"/>
<evidence type="ECO:0000256" key="1">
    <source>
        <dbReference type="SAM" id="Phobius"/>
    </source>
</evidence>
<feature type="transmembrane region" description="Helical" evidence="1">
    <location>
        <begin position="203"/>
        <end position="226"/>
    </location>
</feature>
<feature type="transmembrane region" description="Helical" evidence="1">
    <location>
        <begin position="233"/>
        <end position="253"/>
    </location>
</feature>
<feature type="transmembrane region" description="Helical" evidence="1">
    <location>
        <begin position="259"/>
        <end position="277"/>
    </location>
</feature>
<dbReference type="STRING" id="376489.A5892_04935"/>
<feature type="transmembrane region" description="Helical" evidence="1">
    <location>
        <begin position="74"/>
        <end position="91"/>
    </location>
</feature>
<reference evidence="3 4" key="1">
    <citation type="submission" date="2016-04" db="EMBL/GenBank/DDBJ databases">
        <title>Complete Genome Sequence of Halotalea alkalilenta IHB B 13600.</title>
        <authorList>
            <person name="Swarnkar M.K."/>
            <person name="Sharma A."/>
            <person name="Kaushal K."/>
            <person name="Soni R."/>
            <person name="Rana S."/>
            <person name="Singh A.K."/>
            <person name="Gulati A."/>
        </authorList>
    </citation>
    <scope>NUCLEOTIDE SEQUENCE [LARGE SCALE GENOMIC DNA]</scope>
    <source>
        <strain evidence="3 4">IHB B 13600</strain>
    </source>
</reference>
<dbReference type="KEGG" id="haa:A5892_04935"/>
<keyword evidence="1" id="KW-0472">Membrane</keyword>
<dbReference type="PANTHER" id="PTHR22911">
    <property type="entry name" value="ACYL-MALONYL CONDENSING ENZYME-RELATED"/>
    <property type="match status" value="1"/>
</dbReference>
<name>A0A172YCD1_9GAMM</name>
<feature type="transmembrane region" description="Helical" evidence="1">
    <location>
        <begin position="97"/>
        <end position="115"/>
    </location>
</feature>
<dbReference type="SUPFAM" id="SSF103481">
    <property type="entry name" value="Multidrug resistance efflux transporter EmrE"/>
    <property type="match status" value="2"/>
</dbReference>
<evidence type="ECO:0000313" key="3">
    <source>
        <dbReference type="EMBL" id="ANF56893.1"/>
    </source>
</evidence>
<dbReference type="PANTHER" id="PTHR22911:SF103">
    <property type="entry name" value="BLR2811 PROTEIN"/>
    <property type="match status" value="1"/>
</dbReference>
<keyword evidence="4" id="KW-1185">Reference proteome</keyword>
<gene>
    <name evidence="3" type="ORF">A5892_04935</name>
</gene>
<evidence type="ECO:0000259" key="2">
    <source>
        <dbReference type="Pfam" id="PF00892"/>
    </source>
</evidence>
<dbReference type="RefSeq" id="WP_064121859.1">
    <property type="nucleotide sequence ID" value="NZ_CP015243.1"/>
</dbReference>
<accession>A0A172YCD1</accession>
<dbReference type="GO" id="GO:0016020">
    <property type="term" value="C:membrane"/>
    <property type="evidence" value="ECO:0007669"/>
    <property type="project" value="InterPro"/>
</dbReference>
<evidence type="ECO:0000313" key="4">
    <source>
        <dbReference type="Proteomes" id="UP000077875"/>
    </source>
</evidence>
<dbReference type="Pfam" id="PF00892">
    <property type="entry name" value="EamA"/>
    <property type="match status" value="2"/>
</dbReference>
<dbReference type="InterPro" id="IPR037185">
    <property type="entry name" value="EmrE-like"/>
</dbReference>
<feature type="transmembrane region" description="Helical" evidence="1">
    <location>
        <begin position="173"/>
        <end position="197"/>
    </location>
</feature>
<keyword evidence="1" id="KW-1133">Transmembrane helix</keyword>
<feature type="domain" description="EamA" evidence="2">
    <location>
        <begin position="146"/>
        <end position="275"/>
    </location>
</feature>
<feature type="domain" description="EamA" evidence="2">
    <location>
        <begin position="6"/>
        <end position="138"/>
    </location>
</feature>
<keyword evidence="1" id="KW-0812">Transmembrane</keyword>
<protein>
    <submittedName>
        <fullName evidence="3">S-adenosylmethionine uptake transporter</fullName>
    </submittedName>
</protein>